<sequence length="410" mass="46741">MGELNMDELSLPRIFEQARKIHQAASDSSVDQDTVKKGCELLRKCEEMIGKLGLFSLNETKDDISTANLKYILVPYYLGELTEKNSEEDRIEILNVSQAKLKEFFSFCEAMELVPKEELESLVQATGKTFADRRAQKIARFKRQKAAESKLLEIRERKERRGRSTRASALSTPVVSEEEDFDDDDDGEEEREAWLTTISLALCICVSQAFDLQEMLKKEEEMLLAVRERQSKEGNNELAQSILDERAEKAEAWHRDAATRSRFTKPATPITCATFAQDVIEGRAAVSQAHEHKHQPMLFGPASLVAKNPTSERERIAAKVFQPHYRLPTMSIEEAGLKEMEIMNKWQEDTKKIIEEANTSWHTDNKLLQRPSEDDDDEDDDAAQDKARAWDDWKDDNPRGAGNKKLTPCG</sequence>
<evidence type="ECO:0000313" key="6">
    <source>
        <dbReference type="Proteomes" id="UP000298416"/>
    </source>
</evidence>
<evidence type="ECO:0000256" key="2">
    <source>
        <dbReference type="ARBA" id="ARBA00057236"/>
    </source>
</evidence>
<evidence type="ECO:0000313" key="5">
    <source>
        <dbReference type="EMBL" id="KAG6391544.1"/>
    </source>
</evidence>
<dbReference type="Pfam" id="PF04177">
    <property type="entry name" value="TAP42"/>
    <property type="match status" value="1"/>
</dbReference>
<comment type="similarity">
    <text evidence="1">Belongs to the IGBP1/TAP42 family.</text>
</comment>
<feature type="region of interest" description="Disordered" evidence="4">
    <location>
        <begin position="162"/>
        <end position="188"/>
    </location>
</feature>
<dbReference type="Proteomes" id="UP000298416">
    <property type="component" value="Unassembled WGS sequence"/>
</dbReference>
<dbReference type="InterPro" id="IPR007304">
    <property type="entry name" value="TAP46-like"/>
</dbReference>
<reference evidence="5" key="1">
    <citation type="submission" date="2018-01" db="EMBL/GenBank/DDBJ databases">
        <authorList>
            <person name="Mao J.F."/>
        </authorList>
    </citation>
    <scope>NUCLEOTIDE SEQUENCE</scope>
    <source>
        <strain evidence="5">Huo1</strain>
        <tissue evidence="5">Leaf</tissue>
    </source>
</reference>
<dbReference type="InterPro" id="IPR038511">
    <property type="entry name" value="TAP42/TAP46-like_sf"/>
</dbReference>
<keyword evidence="6" id="KW-1185">Reference proteome</keyword>
<dbReference type="PANTHER" id="PTHR10933:SF9">
    <property type="entry name" value="IMMUNOGLOBULIN-BINDING PROTEIN 1"/>
    <property type="match status" value="1"/>
</dbReference>
<organism evidence="5">
    <name type="scientific">Salvia splendens</name>
    <name type="common">Scarlet sage</name>
    <dbReference type="NCBI Taxonomy" id="180675"/>
    <lineage>
        <taxon>Eukaryota</taxon>
        <taxon>Viridiplantae</taxon>
        <taxon>Streptophyta</taxon>
        <taxon>Embryophyta</taxon>
        <taxon>Tracheophyta</taxon>
        <taxon>Spermatophyta</taxon>
        <taxon>Magnoliopsida</taxon>
        <taxon>eudicotyledons</taxon>
        <taxon>Gunneridae</taxon>
        <taxon>Pentapetalae</taxon>
        <taxon>asterids</taxon>
        <taxon>lamiids</taxon>
        <taxon>Lamiales</taxon>
        <taxon>Lamiaceae</taxon>
        <taxon>Nepetoideae</taxon>
        <taxon>Mentheae</taxon>
        <taxon>Salviinae</taxon>
        <taxon>Salvia</taxon>
        <taxon>Salvia subgen. Calosphace</taxon>
        <taxon>core Calosphace</taxon>
    </lineage>
</organism>
<protein>
    <recommendedName>
        <fullName evidence="3">PP2A regulatory subunit TAP46</fullName>
    </recommendedName>
</protein>
<dbReference type="GO" id="GO:0035303">
    <property type="term" value="P:regulation of dephosphorylation"/>
    <property type="evidence" value="ECO:0007669"/>
    <property type="project" value="TreeGrafter"/>
</dbReference>
<dbReference type="GO" id="GO:0005829">
    <property type="term" value="C:cytosol"/>
    <property type="evidence" value="ECO:0007669"/>
    <property type="project" value="TreeGrafter"/>
</dbReference>
<dbReference type="EMBL" id="PNBA02000019">
    <property type="protein sequence ID" value="KAG6391544.1"/>
    <property type="molecule type" value="Genomic_DNA"/>
</dbReference>
<comment type="caution">
    <text evidence="5">The sequence shown here is derived from an EMBL/GenBank/DDBJ whole genome shotgun (WGS) entry which is preliminary data.</text>
</comment>
<feature type="compositionally biased region" description="Acidic residues" evidence="4">
    <location>
        <begin position="176"/>
        <end position="188"/>
    </location>
</feature>
<dbReference type="GO" id="GO:0031929">
    <property type="term" value="P:TOR signaling"/>
    <property type="evidence" value="ECO:0007669"/>
    <property type="project" value="UniProtKB-ARBA"/>
</dbReference>
<feature type="compositionally biased region" description="Basic and acidic residues" evidence="4">
    <location>
        <begin position="383"/>
        <end position="398"/>
    </location>
</feature>
<feature type="region of interest" description="Disordered" evidence="4">
    <location>
        <begin position="362"/>
        <end position="410"/>
    </location>
</feature>
<feature type="compositionally biased region" description="Acidic residues" evidence="4">
    <location>
        <begin position="373"/>
        <end position="382"/>
    </location>
</feature>
<proteinExistence type="inferred from homology"/>
<dbReference type="GO" id="GO:0051721">
    <property type="term" value="F:protein phosphatase 2A binding"/>
    <property type="evidence" value="ECO:0007669"/>
    <property type="project" value="TreeGrafter"/>
</dbReference>
<evidence type="ECO:0000256" key="3">
    <source>
        <dbReference type="ARBA" id="ARBA00074626"/>
    </source>
</evidence>
<gene>
    <name evidence="5" type="ORF">SASPL_149300</name>
</gene>
<accession>A0A8X8Z538</accession>
<comment type="function">
    <text evidence="2">Involved in the regulation of the TOR signaling pathway. Seems to act as a regulator of PP2A catalytic activity.</text>
</comment>
<reference evidence="5" key="2">
    <citation type="submission" date="2020-08" db="EMBL/GenBank/DDBJ databases">
        <title>Plant Genome Project.</title>
        <authorList>
            <person name="Zhang R.-G."/>
        </authorList>
    </citation>
    <scope>NUCLEOTIDE SEQUENCE</scope>
    <source>
        <strain evidence="5">Huo1</strain>
        <tissue evidence="5">Leaf</tissue>
    </source>
</reference>
<dbReference type="AlphaFoldDB" id="A0A8X8Z538"/>
<name>A0A8X8Z538_SALSN</name>
<evidence type="ECO:0000256" key="4">
    <source>
        <dbReference type="SAM" id="MobiDB-lite"/>
    </source>
</evidence>
<evidence type="ECO:0000256" key="1">
    <source>
        <dbReference type="ARBA" id="ARBA00034730"/>
    </source>
</evidence>
<dbReference type="GO" id="GO:0009966">
    <property type="term" value="P:regulation of signal transduction"/>
    <property type="evidence" value="ECO:0007669"/>
    <property type="project" value="InterPro"/>
</dbReference>
<dbReference type="Gene3D" id="1.25.40.540">
    <property type="entry name" value="TAP42-like family"/>
    <property type="match status" value="1"/>
</dbReference>
<dbReference type="FunFam" id="1.25.40.540:FF:000002">
    <property type="entry name" value="PP2A regulatory subunit TAP46"/>
    <property type="match status" value="1"/>
</dbReference>
<dbReference type="PANTHER" id="PTHR10933">
    <property type="entry name" value="IMMUNOGLOBULIN-BINDING PROTEIN 1"/>
    <property type="match status" value="1"/>
</dbReference>